<evidence type="ECO:0000256" key="1">
    <source>
        <dbReference type="ARBA" id="ARBA00009437"/>
    </source>
</evidence>
<evidence type="ECO:0000256" key="3">
    <source>
        <dbReference type="ARBA" id="ARBA00023125"/>
    </source>
</evidence>
<evidence type="ECO:0000313" key="6">
    <source>
        <dbReference type="EMBL" id="NMD87124.1"/>
    </source>
</evidence>
<evidence type="ECO:0000313" key="8">
    <source>
        <dbReference type="Proteomes" id="UP000245959"/>
    </source>
</evidence>
<protein>
    <submittedName>
        <fullName evidence="7">DNA-binding transcriptional LysR family regulator</fullName>
    </submittedName>
    <submittedName>
        <fullName evidence="6">LysR family transcriptional regulator</fullName>
    </submittedName>
</protein>
<dbReference type="InterPro" id="IPR036390">
    <property type="entry name" value="WH_DNA-bd_sf"/>
</dbReference>
<gene>
    <name evidence="7" type="ORF">C8D82_1043</name>
    <name evidence="6" type="ORF">HF882_11065</name>
</gene>
<evidence type="ECO:0000313" key="9">
    <source>
        <dbReference type="Proteomes" id="UP000576225"/>
    </source>
</evidence>
<dbReference type="GO" id="GO:0003700">
    <property type="term" value="F:DNA-binding transcription factor activity"/>
    <property type="evidence" value="ECO:0007669"/>
    <property type="project" value="InterPro"/>
</dbReference>
<proteinExistence type="inferred from homology"/>
<evidence type="ECO:0000256" key="2">
    <source>
        <dbReference type="ARBA" id="ARBA00023015"/>
    </source>
</evidence>
<feature type="domain" description="HTH lysR-type" evidence="5">
    <location>
        <begin position="1"/>
        <end position="58"/>
    </location>
</feature>
<keyword evidence="3 7" id="KW-0238">DNA-binding</keyword>
<dbReference type="GeneID" id="78294176"/>
<dbReference type="GO" id="GO:0000976">
    <property type="term" value="F:transcription cis-regulatory region binding"/>
    <property type="evidence" value="ECO:0007669"/>
    <property type="project" value="TreeGrafter"/>
</dbReference>
<dbReference type="Gene3D" id="1.10.10.10">
    <property type="entry name" value="Winged helix-like DNA-binding domain superfamily/Winged helix DNA-binding domain"/>
    <property type="match status" value="1"/>
</dbReference>
<dbReference type="Proteomes" id="UP000576225">
    <property type="component" value="Unassembled WGS sequence"/>
</dbReference>
<dbReference type="Gene3D" id="3.40.190.10">
    <property type="entry name" value="Periplasmic binding protein-like II"/>
    <property type="match status" value="2"/>
</dbReference>
<dbReference type="PROSITE" id="PS50931">
    <property type="entry name" value="HTH_LYSR"/>
    <property type="match status" value="1"/>
</dbReference>
<dbReference type="Pfam" id="PF00126">
    <property type="entry name" value="HTH_1"/>
    <property type="match status" value="1"/>
</dbReference>
<name>A0A2U1B895_9BACT</name>
<reference evidence="7 8" key="1">
    <citation type="submission" date="2018-04" db="EMBL/GenBank/DDBJ databases">
        <title>Genomic Encyclopedia of Type Strains, Phase IV (KMG-IV): sequencing the most valuable type-strain genomes for metagenomic binning, comparative biology and taxonomic classification.</title>
        <authorList>
            <person name="Goeker M."/>
        </authorList>
    </citation>
    <scope>NUCLEOTIDE SEQUENCE [LARGE SCALE GENOMIC DNA]</scope>
    <source>
        <strain evidence="7 8">DSM 14823</strain>
    </source>
</reference>
<organism evidence="7 8">
    <name type="scientific">Victivallis vadensis</name>
    <dbReference type="NCBI Taxonomy" id="172901"/>
    <lineage>
        <taxon>Bacteria</taxon>
        <taxon>Pseudomonadati</taxon>
        <taxon>Lentisphaerota</taxon>
        <taxon>Lentisphaeria</taxon>
        <taxon>Victivallales</taxon>
        <taxon>Victivallaceae</taxon>
        <taxon>Victivallis</taxon>
    </lineage>
</organism>
<dbReference type="Proteomes" id="UP000245959">
    <property type="component" value="Unassembled WGS sequence"/>
</dbReference>
<dbReference type="InterPro" id="IPR000847">
    <property type="entry name" value="LysR_HTH_N"/>
</dbReference>
<dbReference type="PANTHER" id="PTHR30126:SF39">
    <property type="entry name" value="HTH-TYPE TRANSCRIPTIONAL REGULATOR CYSL"/>
    <property type="match status" value="1"/>
</dbReference>
<dbReference type="Pfam" id="PF03466">
    <property type="entry name" value="LysR_substrate"/>
    <property type="match status" value="1"/>
</dbReference>
<comment type="caution">
    <text evidence="7">The sequence shown here is derived from an EMBL/GenBank/DDBJ whole genome shotgun (WGS) entry which is preliminary data.</text>
</comment>
<dbReference type="RefSeq" id="WP_116882856.1">
    <property type="nucleotide sequence ID" value="NZ_CABMMC010000041.1"/>
</dbReference>
<dbReference type="SUPFAM" id="SSF53850">
    <property type="entry name" value="Periplasmic binding protein-like II"/>
    <property type="match status" value="1"/>
</dbReference>
<dbReference type="OrthoDB" id="9803714at2"/>
<dbReference type="EMBL" id="QEKH01000004">
    <property type="protein sequence ID" value="PVY44861.1"/>
    <property type="molecule type" value="Genomic_DNA"/>
</dbReference>
<evidence type="ECO:0000259" key="5">
    <source>
        <dbReference type="PROSITE" id="PS50931"/>
    </source>
</evidence>
<keyword evidence="4" id="KW-0804">Transcription</keyword>
<dbReference type="PRINTS" id="PR00039">
    <property type="entry name" value="HTHLYSR"/>
</dbReference>
<dbReference type="SUPFAM" id="SSF46785">
    <property type="entry name" value="Winged helix' DNA-binding domain"/>
    <property type="match status" value="1"/>
</dbReference>
<evidence type="ECO:0000313" key="7">
    <source>
        <dbReference type="EMBL" id="PVY44861.1"/>
    </source>
</evidence>
<keyword evidence="8" id="KW-1185">Reference proteome</keyword>
<dbReference type="EMBL" id="JABAEW010000019">
    <property type="protein sequence ID" value="NMD87124.1"/>
    <property type="molecule type" value="Genomic_DNA"/>
</dbReference>
<dbReference type="AlphaFoldDB" id="A0A2U1B895"/>
<sequence length="298" mass="33520">MLDAKWKIFQMAAATCNFTQTAAALGMSQPNVTGQIRKLEQELGVALFIRDGRQLRLTRPGRVLLLEAESLLALSENAVRMARNAAADVLSFQLGATMTAGGYVLPPLAAEFMREHANRRIHLCIANTEEISDKLKKRFFDLALVEGAFDRELFLSRTLLADELLLAGSPRLPFFRGGKVELAELAKSNLPLLLREKGSGTRFYTDRFFREHGFRPERSGRILELNSPDAIKSMLRTGFGVTVISELAVRDELKAGTLAAARFAEGEVRREMNFIYLPNDSLKFNEEFIAYCRRKYRP</sequence>
<dbReference type="PANTHER" id="PTHR30126">
    <property type="entry name" value="HTH-TYPE TRANSCRIPTIONAL REGULATOR"/>
    <property type="match status" value="1"/>
</dbReference>
<dbReference type="InterPro" id="IPR036388">
    <property type="entry name" value="WH-like_DNA-bd_sf"/>
</dbReference>
<keyword evidence="2" id="KW-0805">Transcription regulation</keyword>
<evidence type="ECO:0000256" key="4">
    <source>
        <dbReference type="ARBA" id="ARBA00023163"/>
    </source>
</evidence>
<reference evidence="6 9" key="2">
    <citation type="submission" date="2020-04" db="EMBL/GenBank/DDBJ databases">
        <authorList>
            <person name="Hitch T.C.A."/>
            <person name="Wylensek D."/>
            <person name="Clavel T."/>
        </authorList>
    </citation>
    <scope>NUCLEOTIDE SEQUENCE [LARGE SCALE GENOMIC DNA]</scope>
    <source>
        <strain evidence="6 9">COR2-253-APC-1A</strain>
    </source>
</reference>
<accession>A0A2U1B895</accession>
<comment type="similarity">
    <text evidence="1">Belongs to the LysR transcriptional regulatory family.</text>
</comment>
<dbReference type="InterPro" id="IPR005119">
    <property type="entry name" value="LysR_subst-bd"/>
</dbReference>